<dbReference type="PROSITE" id="PS51206">
    <property type="entry name" value="SF3_HELICASE_1"/>
    <property type="match status" value="1"/>
</dbReference>
<comment type="caution">
    <text evidence="4">The sequence shown here is derived from an EMBL/GenBank/DDBJ whole genome shotgun (WGS) entry which is preliminary data.</text>
</comment>
<name>A0A917A3P9_9STRE</name>
<evidence type="ECO:0000259" key="3">
    <source>
        <dbReference type="PROSITE" id="PS51206"/>
    </source>
</evidence>
<dbReference type="InterPro" id="IPR014818">
    <property type="entry name" value="Phage/plasmid_primase_P4_C"/>
</dbReference>
<dbReference type="NCBIfam" id="TIGR01613">
    <property type="entry name" value="primase_Cterm"/>
    <property type="match status" value="1"/>
</dbReference>
<dbReference type="InterPro" id="IPR045455">
    <property type="entry name" value="NrS-1_pol-like_helicase"/>
</dbReference>
<evidence type="ECO:0000256" key="1">
    <source>
        <dbReference type="ARBA" id="ARBA00022741"/>
    </source>
</evidence>
<dbReference type="InterPro" id="IPR027417">
    <property type="entry name" value="P-loop_NTPase"/>
</dbReference>
<feature type="domain" description="SF3 helicase" evidence="3">
    <location>
        <begin position="217"/>
        <end position="371"/>
    </location>
</feature>
<accession>A0A917A3P9</accession>
<organism evidence="4 5">
    <name type="scientific">Streptococcus himalayensis</name>
    <dbReference type="NCBI Taxonomy" id="1888195"/>
    <lineage>
        <taxon>Bacteria</taxon>
        <taxon>Bacillati</taxon>
        <taxon>Bacillota</taxon>
        <taxon>Bacilli</taxon>
        <taxon>Lactobacillales</taxon>
        <taxon>Streptococcaceae</taxon>
        <taxon>Streptococcus</taxon>
    </lineage>
</organism>
<keyword evidence="1" id="KW-0547">Nucleotide-binding</keyword>
<evidence type="ECO:0000256" key="2">
    <source>
        <dbReference type="ARBA" id="ARBA00022840"/>
    </source>
</evidence>
<dbReference type="GO" id="GO:0005524">
    <property type="term" value="F:ATP binding"/>
    <property type="evidence" value="ECO:0007669"/>
    <property type="project" value="UniProtKB-KW"/>
</dbReference>
<dbReference type="Pfam" id="PF08706">
    <property type="entry name" value="D5_N"/>
    <property type="match status" value="1"/>
</dbReference>
<reference evidence="4" key="2">
    <citation type="submission" date="2020-09" db="EMBL/GenBank/DDBJ databases">
        <authorList>
            <person name="Sun Q."/>
            <person name="Zhou Y."/>
        </authorList>
    </citation>
    <scope>NUCLEOTIDE SEQUENCE</scope>
    <source>
        <strain evidence="4">CGMCC 1.15533</strain>
    </source>
</reference>
<dbReference type="OrthoDB" id="9763644at2"/>
<evidence type="ECO:0000313" key="4">
    <source>
        <dbReference type="EMBL" id="GGE25321.1"/>
    </source>
</evidence>
<keyword evidence="5" id="KW-1185">Reference proteome</keyword>
<keyword evidence="2" id="KW-0067">ATP-binding</keyword>
<dbReference type="RefSeq" id="WP_068991685.1">
    <property type="nucleotide sequence ID" value="NZ_BMJN01000003.1"/>
</dbReference>
<sequence>MMKVIKTTEVHREEQELLFLPIPENKLSDLSEYSELDRKITEFKEKRKQKLTTEYSGESDSFIRKELRKKIPHHEMAEFLESFLILRKISDNSDREDSMLFIYDPKMGIYRHDQNRLEKIIRYTEPSYTNREVKECLKSLYFLSNIETVQSYKETRYVACNNCIFDTVNKTSYPFSHSIVFTSKNSIDYITEDLDSPKLENFEFNNWLHTLFSGDTDRIKLAWEILTACIIGYSDERIIWLLGEGGTGKGTFQQLITNLIGRSNIASAKLNEFENRFFTSKLIGKRLIIGDDNPININIKDPSIIFSLTTGDPVSVEFKNQTPYTMWMRPVILQSANKFPTIQGDSTAISRRRISLIFDAQFNKDNYDRDIKDKHINNSKLLEYVLQKALHLGFKKFTDLEDSVLVKKMYGEITDLDIFSDDLFSKCESDFLPNQFVLWAYNSFCDKQGITPLSPEQFFREFKKTLSNQWQSSGPQKLSKFNKEDSKFFSDNPFELNSSSSYRGYKRITK</sequence>
<proteinExistence type="predicted"/>
<dbReference type="SUPFAM" id="SSF52540">
    <property type="entry name" value="P-loop containing nucleoside triphosphate hydrolases"/>
    <property type="match status" value="1"/>
</dbReference>
<dbReference type="AlphaFoldDB" id="A0A917A3P9"/>
<dbReference type="Gene3D" id="3.40.50.300">
    <property type="entry name" value="P-loop containing nucleotide triphosphate hydrolases"/>
    <property type="match status" value="1"/>
</dbReference>
<dbReference type="InterPro" id="IPR006500">
    <property type="entry name" value="Helicase_put_C_phage/plasmid"/>
</dbReference>
<dbReference type="Pfam" id="PF03288">
    <property type="entry name" value="Pox_D5"/>
    <property type="match status" value="1"/>
</dbReference>
<dbReference type="Proteomes" id="UP000660801">
    <property type="component" value="Unassembled WGS sequence"/>
</dbReference>
<reference evidence="4" key="1">
    <citation type="journal article" date="2014" name="Int. J. Syst. Evol. Microbiol.">
        <title>Complete genome sequence of Corynebacterium casei LMG S-19264T (=DSM 44701T), isolated from a smear-ripened cheese.</title>
        <authorList>
            <consortium name="US DOE Joint Genome Institute (JGI-PGF)"/>
            <person name="Walter F."/>
            <person name="Albersmeier A."/>
            <person name="Kalinowski J."/>
            <person name="Ruckert C."/>
        </authorList>
    </citation>
    <scope>NUCLEOTIDE SEQUENCE</scope>
    <source>
        <strain evidence="4">CGMCC 1.15533</strain>
    </source>
</reference>
<dbReference type="InterPro" id="IPR014015">
    <property type="entry name" value="Helicase_SF3_DNA-vir"/>
</dbReference>
<evidence type="ECO:0000313" key="5">
    <source>
        <dbReference type="Proteomes" id="UP000660801"/>
    </source>
</evidence>
<protein>
    <submittedName>
        <fullName evidence="4">Primase</fullName>
    </submittedName>
</protein>
<dbReference type="Pfam" id="PF19263">
    <property type="entry name" value="DUF5906"/>
    <property type="match status" value="1"/>
</dbReference>
<gene>
    <name evidence="4" type="ORF">GCM10011510_03010</name>
</gene>
<dbReference type="SMART" id="SM00885">
    <property type="entry name" value="D5_N"/>
    <property type="match status" value="1"/>
</dbReference>
<dbReference type="InterPro" id="IPR004968">
    <property type="entry name" value="DNA_primase/NTPase_C"/>
</dbReference>
<dbReference type="EMBL" id="BMJN01000003">
    <property type="protein sequence ID" value="GGE25321.1"/>
    <property type="molecule type" value="Genomic_DNA"/>
</dbReference>